<keyword evidence="6" id="KW-0547">Nucleotide-binding</keyword>
<dbReference type="Proteomes" id="UP000886998">
    <property type="component" value="Unassembled WGS sequence"/>
</dbReference>
<dbReference type="SUPFAM" id="SSF81653">
    <property type="entry name" value="Calcium ATPase, transduction domain A"/>
    <property type="match status" value="1"/>
</dbReference>
<evidence type="ECO:0000256" key="11">
    <source>
        <dbReference type="ARBA" id="ARBA00022989"/>
    </source>
</evidence>
<keyword evidence="11 14" id="KW-1133">Transmembrane helix</keyword>
<evidence type="ECO:0000313" key="17">
    <source>
        <dbReference type="EMBL" id="GFY48337.1"/>
    </source>
</evidence>
<dbReference type="InterPro" id="IPR036412">
    <property type="entry name" value="HAD-like_sf"/>
</dbReference>
<dbReference type="PANTHER" id="PTHR24092">
    <property type="entry name" value="PROBABLE PHOSPHOLIPID-TRANSPORTING ATPASE"/>
    <property type="match status" value="1"/>
</dbReference>
<evidence type="ECO:0000259" key="16">
    <source>
        <dbReference type="Pfam" id="PF16212"/>
    </source>
</evidence>
<feature type="transmembrane region" description="Helical" evidence="14">
    <location>
        <begin position="1028"/>
        <end position="1051"/>
    </location>
</feature>
<keyword evidence="12 14" id="KW-0472">Membrane</keyword>
<sequence length="1234" mass="140481">MSEDRSDSVASSGVAVHRPFSTFQRIFFWKNRKRPPEKAVRVVLNNATLPENVPGKHHPHRGYACNRIRTTKYTLLSFIPKNLFEQFHRIANLYFIGIVLLNWVPKINAFGKEIAIIPVMFVLGVTAIKDWFEDFRRYKSDKRINNLTCRVYNRKEGRYVKTLWKNVHVGDLVHLSCNEVIPADILLLKCSDDQGLCYIETASLDGETNLKQRQTVRGLMAPINTFHPSTFQGRIECDPPNHKIYHFNGCITLPSGVKVPICKENLLLKDCVLKNADFVEGIVVYAGHETKAMLNNDGPRYKRSKLEKLMNRDVIFCIVMLILLCLLGALGNGLWLSSFENRSIVPFLAGFYTNDSAEVYREAFLIFWTFVIVLQVMIPLSLYVTIEIIKLGQVYFIHADTNFYDSSMDKKIECQNNMVFRRCTIGGVDYDHERTFPNSGNDAESKYDAAKSLDDFNAKGELILNSSLQEELSKIEIQLHVDSSAAEVTHLSTHCQRIQDFFLLLAVCNTVVVAKHPHKDQMNSSGLFLNLTPTPLRLRGSSEGWDVSHEKYSHLLSEVSTPASSTASTPIKRPRNLTLPLHMGHYQTPTPSPLEFRPIYEAESPDEIALVETAFNYNCRLLRRTPDTVVLSLPGEGLIEFRILHVLPFDATRKRMSVILQHPITGEKILYCKGADSSIFPNLAPDIARANRNMILKTQQHLNSYSRNGLRILCMARKDEEYDKWLPIEINAEISIEDKEKKLFQSACIIEQNLELLGATGIEDKLQDGVPETISALRAAGIVVWVLTGDKQETAIKRDSRRYHEVLFGSNRKRYSYRNMLNCYFIFHIIEKSSQKLFLGFSKRFSIGVSSEKRQRALVIDGRTLAYVLDKPLDQLFLSLAKHCTSVLCCRATPLQKAYIVSLVKESIGVITLAIGDGANDVSMIQTERLLLVHGHWCYDRLARTILYFFYKNATFIFIICWYQWYCGFSATVMIDQVYLMLYNVLFTSLPPIALGILDKDCPDHLLLKYPSLYSQGRKAQVHTKFSFWINMVDAIYQSIITFFIPFMAYYDSDVGIWEFGTTICTACVLGQLLHLAIETKSWTCLHVVSLMVSFFLYFGFAVMYNCWPLMSVGREGLQNPYWVIIHAMESGVFWFSILLASMLSCLPRFVLRSLQGSMFPSDVSMALRTHKQCETSSEASTVSVTWSRYSSNGSSVDLGINPEIKINSSTNKRCSFDNNQMPETLSNNCAINS</sequence>
<keyword evidence="4 14" id="KW-0812">Transmembrane</keyword>
<dbReference type="InterPro" id="IPR023299">
    <property type="entry name" value="ATPase_P-typ_cyto_dom_N"/>
</dbReference>
<evidence type="ECO:0000256" key="13">
    <source>
        <dbReference type="ARBA" id="ARBA00050913"/>
    </source>
</evidence>
<dbReference type="Gene3D" id="3.40.1110.10">
    <property type="entry name" value="Calcium-transporting ATPase, cytoplasmic domain N"/>
    <property type="match status" value="1"/>
</dbReference>
<dbReference type="EMBL" id="BMAV01006395">
    <property type="protein sequence ID" value="GFY48337.1"/>
    <property type="molecule type" value="Genomic_DNA"/>
</dbReference>
<evidence type="ECO:0000256" key="12">
    <source>
        <dbReference type="ARBA" id="ARBA00023136"/>
    </source>
</evidence>
<dbReference type="GO" id="GO:0046872">
    <property type="term" value="F:metal ion binding"/>
    <property type="evidence" value="ECO:0007669"/>
    <property type="project" value="UniProtKB-KW"/>
</dbReference>
<dbReference type="InterPro" id="IPR023214">
    <property type="entry name" value="HAD_sf"/>
</dbReference>
<keyword evidence="7" id="KW-0256">Endoplasmic reticulum</keyword>
<evidence type="ECO:0000256" key="8">
    <source>
        <dbReference type="ARBA" id="ARBA00022840"/>
    </source>
</evidence>
<dbReference type="GO" id="GO:0005789">
    <property type="term" value="C:endoplasmic reticulum membrane"/>
    <property type="evidence" value="ECO:0007669"/>
    <property type="project" value="UniProtKB-SubCell"/>
</dbReference>
<keyword evidence="18" id="KW-1185">Reference proteome</keyword>
<dbReference type="GO" id="GO:0005886">
    <property type="term" value="C:plasma membrane"/>
    <property type="evidence" value="ECO:0007669"/>
    <property type="project" value="TreeGrafter"/>
</dbReference>
<comment type="caution">
    <text evidence="17">The sequence shown here is derived from an EMBL/GenBank/DDBJ whole genome shotgun (WGS) entry which is preliminary data.</text>
</comment>
<dbReference type="GO" id="GO:0140326">
    <property type="term" value="F:ATPase-coupled intramembrane lipid transporter activity"/>
    <property type="evidence" value="ECO:0007669"/>
    <property type="project" value="TreeGrafter"/>
</dbReference>
<accession>A0A8X6X789</accession>
<organism evidence="17 18">
    <name type="scientific">Trichonephila inaurata madagascariensis</name>
    <dbReference type="NCBI Taxonomy" id="2747483"/>
    <lineage>
        <taxon>Eukaryota</taxon>
        <taxon>Metazoa</taxon>
        <taxon>Ecdysozoa</taxon>
        <taxon>Arthropoda</taxon>
        <taxon>Chelicerata</taxon>
        <taxon>Arachnida</taxon>
        <taxon>Araneae</taxon>
        <taxon>Araneomorphae</taxon>
        <taxon>Entelegynae</taxon>
        <taxon>Araneoidea</taxon>
        <taxon>Nephilidae</taxon>
        <taxon>Trichonephila</taxon>
        <taxon>Trichonephila inaurata</taxon>
    </lineage>
</organism>
<feature type="transmembrane region" description="Helical" evidence="14">
    <location>
        <begin position="314"/>
        <end position="336"/>
    </location>
</feature>
<dbReference type="InterPro" id="IPR032631">
    <property type="entry name" value="P-type_ATPase_N"/>
</dbReference>
<feature type="transmembrane region" description="Helical" evidence="14">
    <location>
        <begin position="1085"/>
        <end position="1105"/>
    </location>
</feature>
<dbReference type="InterPro" id="IPR032630">
    <property type="entry name" value="P_typ_ATPase_c"/>
</dbReference>
<evidence type="ECO:0000256" key="3">
    <source>
        <dbReference type="ARBA" id="ARBA00004586"/>
    </source>
</evidence>
<feature type="transmembrane region" description="Helical" evidence="14">
    <location>
        <begin position="946"/>
        <end position="966"/>
    </location>
</feature>
<dbReference type="Pfam" id="PF16209">
    <property type="entry name" value="PhoLip_ATPase_N"/>
    <property type="match status" value="1"/>
</dbReference>
<dbReference type="InterPro" id="IPR023298">
    <property type="entry name" value="ATPase_P-typ_TM_dom_sf"/>
</dbReference>
<dbReference type="SUPFAM" id="SSF81660">
    <property type="entry name" value="Metal cation-transporting ATPase, ATP-binding domain N"/>
    <property type="match status" value="1"/>
</dbReference>
<dbReference type="OrthoDB" id="377733at2759"/>
<evidence type="ECO:0000256" key="5">
    <source>
        <dbReference type="ARBA" id="ARBA00022723"/>
    </source>
</evidence>
<protein>
    <submittedName>
        <fullName evidence="17">Probable phospholipid-transporting ATPase VA</fullName>
    </submittedName>
</protein>
<evidence type="ECO:0000256" key="2">
    <source>
        <dbReference type="ARBA" id="ARBA00004127"/>
    </source>
</evidence>
<dbReference type="Pfam" id="PF13246">
    <property type="entry name" value="Cation_ATPase"/>
    <property type="match status" value="1"/>
</dbReference>
<feature type="domain" description="P-type ATPase N-terminal" evidence="15">
    <location>
        <begin position="57"/>
        <end position="115"/>
    </location>
</feature>
<dbReference type="Gene3D" id="3.40.50.1000">
    <property type="entry name" value="HAD superfamily/HAD-like"/>
    <property type="match status" value="1"/>
</dbReference>
<evidence type="ECO:0000256" key="10">
    <source>
        <dbReference type="ARBA" id="ARBA00022967"/>
    </source>
</evidence>
<evidence type="ECO:0000256" key="6">
    <source>
        <dbReference type="ARBA" id="ARBA00022741"/>
    </source>
</evidence>
<evidence type="ECO:0000256" key="9">
    <source>
        <dbReference type="ARBA" id="ARBA00022842"/>
    </source>
</evidence>
<evidence type="ECO:0000259" key="15">
    <source>
        <dbReference type="Pfam" id="PF16209"/>
    </source>
</evidence>
<evidence type="ECO:0000256" key="4">
    <source>
        <dbReference type="ARBA" id="ARBA00022692"/>
    </source>
</evidence>
<feature type="transmembrane region" description="Helical" evidence="14">
    <location>
        <begin position="114"/>
        <end position="132"/>
    </location>
</feature>
<dbReference type="InterPro" id="IPR008250">
    <property type="entry name" value="ATPase_P-typ_transduc_dom_A_sf"/>
</dbReference>
<dbReference type="Pfam" id="PF16212">
    <property type="entry name" value="PhoLip_ATPase_C"/>
    <property type="match status" value="1"/>
</dbReference>
<feature type="transmembrane region" description="Helical" evidence="14">
    <location>
        <begin position="1133"/>
        <end position="1152"/>
    </location>
</feature>
<dbReference type="SUPFAM" id="SSF56784">
    <property type="entry name" value="HAD-like"/>
    <property type="match status" value="1"/>
</dbReference>
<feature type="transmembrane region" description="Helical" evidence="14">
    <location>
        <begin position="365"/>
        <end position="386"/>
    </location>
</feature>
<dbReference type="Gene3D" id="2.70.150.10">
    <property type="entry name" value="Calcium-transporting ATPase, cytoplasmic transduction domain A"/>
    <property type="match status" value="1"/>
</dbReference>
<dbReference type="SUPFAM" id="SSF81665">
    <property type="entry name" value="Calcium ATPase, transmembrane domain M"/>
    <property type="match status" value="1"/>
</dbReference>
<dbReference type="FunFam" id="3.40.1110.10:FF:000009">
    <property type="entry name" value="Phospholipid-transporting ATPase"/>
    <property type="match status" value="1"/>
</dbReference>
<evidence type="ECO:0000256" key="7">
    <source>
        <dbReference type="ARBA" id="ARBA00022824"/>
    </source>
</evidence>
<feature type="transmembrane region" description="Helical" evidence="14">
    <location>
        <begin position="978"/>
        <end position="998"/>
    </location>
</feature>
<feature type="transmembrane region" description="Helical" evidence="14">
    <location>
        <begin position="1057"/>
        <end position="1078"/>
    </location>
</feature>
<keyword evidence="9" id="KW-0460">Magnesium</keyword>
<dbReference type="AlphaFoldDB" id="A0A8X6X789"/>
<evidence type="ECO:0000256" key="1">
    <source>
        <dbReference type="ARBA" id="ARBA00001946"/>
    </source>
</evidence>
<dbReference type="GO" id="GO:0045332">
    <property type="term" value="P:phospholipid translocation"/>
    <property type="evidence" value="ECO:0007669"/>
    <property type="project" value="TreeGrafter"/>
</dbReference>
<proteinExistence type="predicted"/>
<comment type="subcellular location">
    <subcellularLocation>
        <location evidence="2">Endomembrane system</location>
        <topology evidence="2">Multi-pass membrane protein</topology>
    </subcellularLocation>
    <subcellularLocation>
        <location evidence="3">Endoplasmic reticulum membrane</location>
    </subcellularLocation>
</comment>
<dbReference type="PANTHER" id="PTHR24092:SF218">
    <property type="entry name" value="PHOSPHOLIPID-TRANSPORTING ATPASE"/>
    <property type="match status" value="1"/>
</dbReference>
<feature type="domain" description="P-type ATPase C-terminal" evidence="16">
    <location>
        <begin position="928"/>
        <end position="1162"/>
    </location>
</feature>
<dbReference type="GO" id="GO:0005524">
    <property type="term" value="F:ATP binding"/>
    <property type="evidence" value="ECO:0007669"/>
    <property type="project" value="UniProtKB-KW"/>
</dbReference>
<evidence type="ECO:0000256" key="14">
    <source>
        <dbReference type="SAM" id="Phobius"/>
    </source>
</evidence>
<gene>
    <name evidence="17" type="primary">ATP10A</name>
    <name evidence="17" type="ORF">TNIN_424961</name>
</gene>
<comment type="catalytic activity">
    <reaction evidence="13">
        <text>a beta-D-glucosyl-(1&lt;-&gt;1')-N-acylsphing-4-enine(out) + ATP + H2O = a beta-D-glucosyl-(1&lt;-&gt;1')-N-acylsphing-4-enine(in) + ADP + phosphate + H(+)</text>
        <dbReference type="Rhea" id="RHEA:66036"/>
        <dbReference type="ChEBI" id="CHEBI:15377"/>
        <dbReference type="ChEBI" id="CHEBI:15378"/>
        <dbReference type="ChEBI" id="CHEBI:22801"/>
        <dbReference type="ChEBI" id="CHEBI:30616"/>
        <dbReference type="ChEBI" id="CHEBI:43474"/>
        <dbReference type="ChEBI" id="CHEBI:456216"/>
    </reaction>
    <physiologicalReaction direction="left-to-right" evidence="13">
        <dbReference type="Rhea" id="RHEA:66037"/>
    </physiologicalReaction>
</comment>
<dbReference type="FunFam" id="2.70.150.10:FF:000054">
    <property type="entry name" value="Phospholipid-transporting ATPase"/>
    <property type="match status" value="1"/>
</dbReference>
<keyword evidence="10" id="KW-1278">Translocase</keyword>
<keyword evidence="8" id="KW-0067">ATP-binding</keyword>
<comment type="cofactor">
    <cofactor evidence="1">
        <name>Mg(2+)</name>
        <dbReference type="ChEBI" id="CHEBI:18420"/>
    </cofactor>
</comment>
<name>A0A8X6X789_9ARAC</name>
<evidence type="ECO:0000313" key="18">
    <source>
        <dbReference type="Proteomes" id="UP000886998"/>
    </source>
</evidence>
<feature type="transmembrane region" description="Helical" evidence="14">
    <location>
        <begin position="90"/>
        <end position="108"/>
    </location>
</feature>
<keyword evidence="5" id="KW-0479">Metal-binding</keyword>
<reference evidence="17" key="1">
    <citation type="submission" date="2020-08" db="EMBL/GenBank/DDBJ databases">
        <title>Multicomponent nature underlies the extraordinary mechanical properties of spider dragline silk.</title>
        <authorList>
            <person name="Kono N."/>
            <person name="Nakamura H."/>
            <person name="Mori M."/>
            <person name="Yoshida Y."/>
            <person name="Ohtoshi R."/>
            <person name="Malay A.D."/>
            <person name="Moran D.A.P."/>
            <person name="Tomita M."/>
            <person name="Numata K."/>
            <person name="Arakawa K."/>
        </authorList>
    </citation>
    <scope>NUCLEOTIDE SEQUENCE</scope>
</reference>